<comment type="similarity">
    <text evidence="1">Belongs to the N(4)/N(6)-methyltransferase family.</text>
</comment>
<dbReference type="InterPro" id="IPR050953">
    <property type="entry name" value="N4_N6_ade-DNA_methylase"/>
</dbReference>
<dbReference type="RefSeq" id="WP_059757513.1">
    <property type="nucleotide sequence ID" value="NZ_LDUG01000036.1"/>
</dbReference>
<comment type="catalytic activity">
    <reaction evidence="5">
        <text>a 2'-deoxyadenosine in DNA + S-adenosyl-L-methionine = an N(6)-methyl-2'-deoxyadenosine in DNA + S-adenosyl-L-homocysteine + H(+)</text>
        <dbReference type="Rhea" id="RHEA:15197"/>
        <dbReference type="Rhea" id="RHEA-COMP:12418"/>
        <dbReference type="Rhea" id="RHEA-COMP:12419"/>
        <dbReference type="ChEBI" id="CHEBI:15378"/>
        <dbReference type="ChEBI" id="CHEBI:57856"/>
        <dbReference type="ChEBI" id="CHEBI:59789"/>
        <dbReference type="ChEBI" id="CHEBI:90615"/>
        <dbReference type="ChEBI" id="CHEBI:90616"/>
        <dbReference type="EC" id="2.1.1.72"/>
    </reaction>
</comment>
<dbReference type="InterPro" id="IPR003356">
    <property type="entry name" value="DNA_methylase_A-5"/>
</dbReference>
<evidence type="ECO:0000259" key="6">
    <source>
        <dbReference type="Pfam" id="PF02384"/>
    </source>
</evidence>
<comment type="caution">
    <text evidence="8">The sequence shown here is derived from an EMBL/GenBank/DDBJ whole genome shotgun (WGS) entry which is preliminary data.</text>
</comment>
<dbReference type="Pfam" id="PF02384">
    <property type="entry name" value="N6_Mtase"/>
    <property type="match status" value="1"/>
</dbReference>
<evidence type="ECO:0000259" key="7">
    <source>
        <dbReference type="Pfam" id="PF18135"/>
    </source>
</evidence>
<dbReference type="GO" id="GO:0032259">
    <property type="term" value="P:methylation"/>
    <property type="evidence" value="ECO:0007669"/>
    <property type="project" value="UniProtKB-KW"/>
</dbReference>
<dbReference type="SUPFAM" id="SSF53335">
    <property type="entry name" value="S-adenosyl-L-methionine-dependent methyltransferases"/>
    <property type="match status" value="1"/>
</dbReference>
<dbReference type="GO" id="GO:0008170">
    <property type="term" value="F:N-methyltransferase activity"/>
    <property type="evidence" value="ECO:0007669"/>
    <property type="project" value="InterPro"/>
</dbReference>
<evidence type="ECO:0000313" key="8">
    <source>
        <dbReference type="EMBL" id="KVW94335.1"/>
    </source>
</evidence>
<dbReference type="Proteomes" id="UP000064243">
    <property type="component" value="Unassembled WGS sequence"/>
</dbReference>
<evidence type="ECO:0000256" key="4">
    <source>
        <dbReference type="ARBA" id="ARBA00022679"/>
    </source>
</evidence>
<dbReference type="OrthoDB" id="9804086at2"/>
<dbReference type="AlphaFoldDB" id="A0A106BKU8"/>
<gene>
    <name evidence="8" type="ORF">ABW22_13215</name>
</gene>
<dbReference type="Pfam" id="PF18135">
    <property type="entry name" value="Type_ISP_C"/>
    <property type="match status" value="1"/>
</dbReference>
<dbReference type="GO" id="GO:0009007">
    <property type="term" value="F:site-specific DNA-methyltransferase (adenine-specific) activity"/>
    <property type="evidence" value="ECO:0007669"/>
    <property type="project" value="UniProtKB-EC"/>
</dbReference>
<accession>A0A106BKU8</accession>
<dbReference type="InterPro" id="IPR041635">
    <property type="entry name" value="Type_ISP_LLaBIII_C"/>
</dbReference>
<dbReference type="PRINTS" id="PR00507">
    <property type="entry name" value="N12N6MTFRASE"/>
</dbReference>
<organism evidence="8 9">
    <name type="scientific">Thiobacillus denitrificans</name>
    <dbReference type="NCBI Taxonomy" id="36861"/>
    <lineage>
        <taxon>Bacteria</taxon>
        <taxon>Pseudomonadati</taxon>
        <taxon>Pseudomonadota</taxon>
        <taxon>Betaproteobacteria</taxon>
        <taxon>Nitrosomonadales</taxon>
        <taxon>Thiobacillaceae</taxon>
        <taxon>Thiobacillus</taxon>
    </lineage>
</organism>
<keyword evidence="9" id="KW-1185">Reference proteome</keyword>
<dbReference type="PANTHER" id="PTHR33841">
    <property type="entry name" value="DNA METHYLTRANSFERASE YEEA-RELATED"/>
    <property type="match status" value="1"/>
</dbReference>
<dbReference type="EMBL" id="LDUG01000036">
    <property type="protein sequence ID" value="KVW94335.1"/>
    <property type="molecule type" value="Genomic_DNA"/>
</dbReference>
<name>A0A106BKU8_THIDE</name>
<feature type="domain" description="Type ISP restriction-modification enzyme LLaBIII C-terminal specificity" evidence="7">
    <location>
        <begin position="712"/>
        <end position="1050"/>
    </location>
</feature>
<evidence type="ECO:0000313" key="9">
    <source>
        <dbReference type="Proteomes" id="UP000064243"/>
    </source>
</evidence>
<feature type="domain" description="DNA methylase adenine-specific" evidence="6">
    <location>
        <begin position="374"/>
        <end position="508"/>
    </location>
</feature>
<evidence type="ECO:0000256" key="2">
    <source>
        <dbReference type="ARBA" id="ARBA00011900"/>
    </source>
</evidence>
<proteinExistence type="inferred from homology"/>
<dbReference type="InterPro" id="IPR029063">
    <property type="entry name" value="SAM-dependent_MTases_sf"/>
</dbReference>
<dbReference type="Gene3D" id="3.40.50.150">
    <property type="entry name" value="Vaccinia Virus protein VP39"/>
    <property type="match status" value="1"/>
</dbReference>
<protein>
    <recommendedName>
        <fullName evidence="2">site-specific DNA-methyltransferase (adenine-specific)</fullName>
        <ecNumber evidence="2">2.1.1.72</ecNumber>
    </recommendedName>
</protein>
<dbReference type="PANTHER" id="PTHR33841:SF1">
    <property type="entry name" value="DNA METHYLTRANSFERASE A"/>
    <property type="match status" value="1"/>
</dbReference>
<evidence type="ECO:0000256" key="3">
    <source>
        <dbReference type="ARBA" id="ARBA00022603"/>
    </source>
</evidence>
<evidence type="ECO:0000256" key="1">
    <source>
        <dbReference type="ARBA" id="ARBA00006594"/>
    </source>
</evidence>
<keyword evidence="4 8" id="KW-0808">Transferase</keyword>
<sequence length="1064" mass="119579">MNPAALKSYLSGIEQAIRAGNATEHTHRPALKALIEQIAAGITATNEPRRIKCGAPDYIVTRGTIPLGYIEAKDVGVPLDSIESGEQLKRYRESLANLILTDYLEFRWYVAGEHRLTVKLAKADKTGKLKLLPDATEQLGRLLDSFLNADIPVINNPRDLAIRMAAMARLIRSIISKTFADEGDEGSLHQQMQAFQKVLLNDMTPEQFGDMYAQTICYGLFAARCNAPSAERFTRAHAAYDLPKTNPFLRKMFGHVAGPELDDRIVWAVDDLAELLARSDIGAILKDFGRHTRQEDPVVHFYETFLGHYDAKMREARGVYYTPEPVVSYIVRSVDHLLKSDFKLAKGLADATKIKIKCPIRAKKTGKTEFVTVETHKVQILDPATGTGTFLYSVVEHIRATFTGNAGMWPGYVAEHLLPRIYGFELLMAPYAVAHMKLGLQLKESGYDFEADERLRVYLTNTLEEAHEMTGLPLFTQWLAEEANSAATVKRDSPIMVVLGNPPYSGHSANTGEWIAGLLRGNDRATNQKTGNYFEVDGGPLGERNPKWLNDDYVKFIRFAQWRIEQTGYGVLAFVTNHGYLDNPTFRGMRQSLMHSFDDIYLLDLHGNSKKMEKAPDGGKDENVFDIQQGVAIGIFVKRLPSPSGRGAGGEGATVRHADLFGEREGKYRWLAECDLKSTTWRTLQPQAPFYLFVPQDETLRAEYEQGWKITDIMPVNSVGIVTARDALTIHWNRDDAWQTVKDFAALPPEDAREKYALGKDARDWKVSLAQADLRASGPNETRLAPILYRPFDVRNTYHTGNSRGFHCMPRGEVMRHMLTGKNVGFHLCRQISIQDWAHIMATNLITDDCYVSNKTAERGYTLPLYLYPNAHKSDLFDEGNGDSRSPNLSPAFLAALTDQLGSTPTPEDCFHYAYAVFHSPTYRSRYAGFLKIDFPRLPLTSDAKLFRSLCALGQQLVALHLMETAAPAICRYPVAGDNKVETVRYADGRVYINAEQYFEGVPDAVWSFHVGGYQVAYKWLKDRKGRQLNYDDLTHYQQVMAALAETIRLQAAIDQAITKWPIQ</sequence>
<evidence type="ECO:0000256" key="5">
    <source>
        <dbReference type="ARBA" id="ARBA00047942"/>
    </source>
</evidence>
<dbReference type="EC" id="2.1.1.72" evidence="2"/>
<reference evidence="8 9" key="1">
    <citation type="journal article" date="2015" name="Appl. Environ. Microbiol.">
        <title>Aerobic and Anaerobic Thiosulfate Oxidation by a Cold-Adapted, Subglacial Chemoautotroph.</title>
        <authorList>
            <person name="Harrold Z.R."/>
            <person name="Skidmore M.L."/>
            <person name="Hamilton T.L."/>
            <person name="Desch L."/>
            <person name="Amada K."/>
            <person name="van Gelder W."/>
            <person name="Glover K."/>
            <person name="Roden E.E."/>
            <person name="Boyd E.S."/>
        </authorList>
    </citation>
    <scope>NUCLEOTIDE SEQUENCE [LARGE SCALE GENOMIC DNA]</scope>
    <source>
        <strain evidence="8 9">RG</strain>
    </source>
</reference>
<keyword evidence="3 8" id="KW-0489">Methyltransferase</keyword>
<dbReference type="GO" id="GO:0003677">
    <property type="term" value="F:DNA binding"/>
    <property type="evidence" value="ECO:0007669"/>
    <property type="project" value="InterPro"/>
</dbReference>
<dbReference type="PATRIC" id="fig|36861.3.peg.2433"/>